<reference evidence="3 4" key="1">
    <citation type="submission" date="2021-06" db="EMBL/GenBank/DDBJ databases">
        <title>Caerostris darwini draft genome.</title>
        <authorList>
            <person name="Kono N."/>
            <person name="Arakawa K."/>
        </authorList>
    </citation>
    <scope>NUCLEOTIDE SEQUENCE [LARGE SCALE GENOMIC DNA]</scope>
</reference>
<feature type="compositionally biased region" description="Basic and acidic residues" evidence="1">
    <location>
        <begin position="676"/>
        <end position="685"/>
    </location>
</feature>
<feature type="compositionally biased region" description="Basic and acidic residues" evidence="1">
    <location>
        <begin position="651"/>
        <end position="660"/>
    </location>
</feature>
<dbReference type="EMBL" id="BPLQ01003893">
    <property type="protein sequence ID" value="GIY04113.1"/>
    <property type="molecule type" value="Genomic_DNA"/>
</dbReference>
<gene>
    <name evidence="3" type="ORF">CDAR_316971</name>
</gene>
<evidence type="ECO:0000256" key="1">
    <source>
        <dbReference type="SAM" id="MobiDB-lite"/>
    </source>
</evidence>
<proteinExistence type="predicted"/>
<feature type="region of interest" description="Disordered" evidence="1">
    <location>
        <begin position="350"/>
        <end position="371"/>
    </location>
</feature>
<feature type="region of interest" description="Disordered" evidence="1">
    <location>
        <begin position="81"/>
        <end position="158"/>
    </location>
</feature>
<feature type="region of interest" description="Disordered" evidence="1">
    <location>
        <begin position="960"/>
        <end position="980"/>
    </location>
</feature>
<keyword evidence="2" id="KW-1133">Transmembrane helix</keyword>
<feature type="compositionally biased region" description="Basic residues" evidence="1">
    <location>
        <begin position="661"/>
        <end position="675"/>
    </location>
</feature>
<evidence type="ECO:0000256" key="2">
    <source>
        <dbReference type="SAM" id="Phobius"/>
    </source>
</evidence>
<feature type="compositionally biased region" description="Basic and acidic residues" evidence="1">
    <location>
        <begin position="2008"/>
        <end position="2026"/>
    </location>
</feature>
<feature type="region of interest" description="Disordered" evidence="1">
    <location>
        <begin position="385"/>
        <end position="449"/>
    </location>
</feature>
<comment type="caution">
    <text evidence="3">The sequence shown here is derived from an EMBL/GenBank/DDBJ whole genome shotgun (WGS) entry which is preliminary data.</text>
</comment>
<feature type="region of interest" description="Disordered" evidence="1">
    <location>
        <begin position="2008"/>
        <end position="2045"/>
    </location>
</feature>
<sequence length="2045" mass="242227">MGGQELLITKVSLLLMTKVIFICLLLFLPLSFGNVYEDPPEVDEDLKSGRSRDTRVLRRKDGVSRRSPEWKTGLVSWMAERAEGEEAGERRKRHRIQKRSSHHENRRDVEDNVGKRARKSKSKSEPRKGGRNEHGRKRSQRGNSKRTQKAKRKKKLRKFPAHKEVCYCEPEGVQRALEGKDTAICICGPKEGQWRKEYRKKLKENKEKQSSTSSPNIGIGTTPSKETKQVESKSSTTEERTETSREAGGTDDEMELVKRESVDRDSEMVDEKNKSSVENWEIVEEEEDSGPNVDLKKKGSKKKPRLKKNNTFMSERKSKTVKGGHTRENDRGPKFGRRALVLEKRRNRGRNNPLISGRRQGRNCPHGRGRNNLQFLSRRAGRNYPHVRGRRHGRNYPHVRGRRHGRNYPHVRGRRHGRNYPHVRGRRHGRNYPHVRGRRHGRNYPHVRGRRHRRNYPRVHVRRTVTPTYFKYSVPVGRRHPDIRGKKRKIKMWDSDINDGKYPGMIGKEKLGGIRRRYVNYPDATESISDLWGDTDYEDDLDIPYVRGEEITPPIGRRRRGRLYPSRRITYTGDDVHDERDYPGRNRILLPEKYEKEHRFYPDVRKTWFDEVDYPNKRSRKRMRKGHPNIKKKRGRLPQKVTIRNVQRIKDTWDSPENHHEKRRRLPPRKRKIRDRLHPADEIGKPRKTNAWDDEFDYPEEVRRTVIPSRRHRPKGHLHPGRFRDIVYETEIKRGRRYPNRILPFGKPPKRRGLYTEENIGKPRRTKEWDDDCDYPEVVRRTVIPSRKHRSRGRLHPGRFRDKGDETEIERGRRYQNRILPFGKPPKGRKLYTEENIGKPRRTKAWDEDFDYPDAVRRTVIPSRRHRPRRRLHPGRFSYIVDETEIERGRHYPNRILPFGKPPKRRKLYTEEYIGKPRRTTASDDEFDYLEVVRRTVIPSRRHRPRGHLHPGRFRDIEDETETERGRHYPNSILPFGKPPKRRRLYTEENLGKPRISKAWDDEFDLPDTRIRKRMHPRVGRNRPFHPRGRIESIDEIADSGNGNERERQYPSRRGIFPSQILKKKILLHPKWKRPRRSWTVNDEFDYPDTRRRKRVKSTGIRPWRRLPPNIRGRIAGTKHDVFPSEKRSRLYPDDKIGKPRSQETWDYDFDYPDIRQRARIPSERQRPKGRLHPSIGESIVEFEKFRDYPGRRRIFPSWKPKKYVTWRPRVRIGKPRRTMAWDEDFVYPGRKRIPSTGRRPRGRLHPNIRRNTTNMRDIEFEKLRDYLGRRRTGELERMERIPNERIGELKHARRWDEDFDYPDTMILKGIPFRRRLQPNMRGTMRCQVQDTVCGTMFPSRKLNNRLYPNERVGGEIMLERKKRLYPSMRERVVGRGDDFIEPDKVRRLFVPGTRLYPDKGKRTQMWNEYFALPDALGKKRVTLDERRRLPPNVRRKIGRPFGVIADERDRHFPERRWSLIPKALRNGIGIYPDGRTRTQTWDEDFGPLDSGRKRILLEKRKRRFHPSVDGRIIQKDKVYPGRQKSLTPWALAFESRLPPNGKKTFDIEFVYPGIAGGRRTRLYPSIGGRSTDVWGDIIPRRDRYTGGRRILLPRPIRRLERILALEKGRNRNRVQTWGKKFVYPDVGGRSTYVWGDIKPKRGRLPGGRRSSYGWGDMKPKRDRHSEGGRNTYVWGDIKPKRDRHSGGRRSTPVWGDIKPKRDRHSGGRSSTHLSGYMKPNRDRHSGGRRPHVWGDIKPKRDRHSGGRRSTHVWGDIKPKRDKHAGGRRSTYVWGDIKPKIDRLPGGRSSTYVWSDIIPKINRLPGGISSSYLWGDMKPKIDRLPDGKRSTYVWSDIIPKIDRLPGGISSSYLWGDMKPKIDRLPDGKRSTYVWSDIIPKIDRLPGGISSSYLWGDIKSKIDRLPGGRRSTYVWGDIKPEIDRIPGGIRNTYVWGDIKPKIDRLPRRRRSPYIWSDITPKISRNPGGITIHEASKSRKEGRLRTKRQANHGDFDRAILIIETRRRRGIPREERARRTPRDKRDTLDAFKNTDYGNPASVSKKKGI</sequence>
<feature type="compositionally biased region" description="Basic and acidic residues" evidence="1">
    <location>
        <begin position="225"/>
        <end position="245"/>
    </location>
</feature>
<feature type="region of interest" description="Disordered" evidence="1">
    <location>
        <begin position="651"/>
        <end position="688"/>
    </location>
</feature>
<feature type="compositionally biased region" description="Basic and acidic residues" evidence="1">
    <location>
        <begin position="1658"/>
        <end position="1668"/>
    </location>
</feature>
<keyword evidence="2" id="KW-0472">Membrane</keyword>
<feature type="compositionally biased region" description="Basic residues" evidence="1">
    <location>
        <begin position="298"/>
        <end position="308"/>
    </location>
</feature>
<name>A0AAV4Q9P6_9ARAC</name>
<feature type="compositionally biased region" description="Basic and acidic residues" evidence="1">
    <location>
        <begin position="122"/>
        <end position="133"/>
    </location>
</feature>
<evidence type="ECO:0000313" key="3">
    <source>
        <dbReference type="EMBL" id="GIY04113.1"/>
    </source>
</evidence>
<feature type="compositionally biased region" description="Basic residues" evidence="1">
    <location>
        <begin position="1740"/>
        <end position="1751"/>
    </location>
</feature>
<dbReference type="Proteomes" id="UP001054837">
    <property type="component" value="Unassembled WGS sequence"/>
</dbReference>
<feature type="compositionally biased region" description="Basic residues" evidence="1">
    <location>
        <begin position="134"/>
        <end position="158"/>
    </location>
</feature>
<feature type="compositionally biased region" description="Basic residues" evidence="1">
    <location>
        <begin position="90"/>
        <end position="101"/>
    </location>
</feature>
<feature type="compositionally biased region" description="Basic and acidic residues" evidence="1">
    <location>
        <begin position="255"/>
        <end position="275"/>
    </location>
</feature>
<keyword evidence="2" id="KW-0812">Transmembrane</keyword>
<organism evidence="3 4">
    <name type="scientific">Caerostris darwini</name>
    <dbReference type="NCBI Taxonomy" id="1538125"/>
    <lineage>
        <taxon>Eukaryota</taxon>
        <taxon>Metazoa</taxon>
        <taxon>Ecdysozoa</taxon>
        <taxon>Arthropoda</taxon>
        <taxon>Chelicerata</taxon>
        <taxon>Arachnida</taxon>
        <taxon>Araneae</taxon>
        <taxon>Araneomorphae</taxon>
        <taxon>Entelegynae</taxon>
        <taxon>Araneoidea</taxon>
        <taxon>Araneidae</taxon>
        <taxon>Caerostris</taxon>
    </lineage>
</organism>
<feature type="region of interest" description="Disordered" evidence="1">
    <location>
        <begin position="1645"/>
        <end position="1770"/>
    </location>
</feature>
<keyword evidence="4" id="KW-1185">Reference proteome</keyword>
<protein>
    <submittedName>
        <fullName evidence="3">Uncharacterized protein</fullName>
    </submittedName>
</protein>
<evidence type="ECO:0000313" key="4">
    <source>
        <dbReference type="Proteomes" id="UP001054837"/>
    </source>
</evidence>
<accession>A0AAV4Q9P6</accession>
<feature type="compositionally biased region" description="Polar residues" evidence="1">
    <location>
        <begin position="210"/>
        <end position="224"/>
    </location>
</feature>
<feature type="compositionally biased region" description="Basic residues" evidence="1">
    <location>
        <begin position="359"/>
        <end position="369"/>
    </location>
</feature>
<feature type="compositionally biased region" description="Basic and acidic residues" evidence="1">
    <location>
        <begin position="102"/>
        <end position="114"/>
    </location>
</feature>
<feature type="region of interest" description="Disordered" evidence="1">
    <location>
        <begin position="198"/>
        <end position="333"/>
    </location>
</feature>
<feature type="transmembrane region" description="Helical" evidence="2">
    <location>
        <begin position="12"/>
        <end position="32"/>
    </location>
</feature>